<protein>
    <recommendedName>
        <fullName evidence="4">Dipeptidylpeptidase IV N-terminal domain-containing protein</fullName>
    </recommendedName>
</protein>
<feature type="chain" id="PRO_5047026860" description="Dipeptidylpeptidase IV N-terminal domain-containing protein" evidence="1">
    <location>
        <begin position="24"/>
        <end position="262"/>
    </location>
</feature>
<dbReference type="Proteomes" id="UP001580346">
    <property type="component" value="Unassembled WGS sequence"/>
</dbReference>
<evidence type="ECO:0000313" key="3">
    <source>
        <dbReference type="Proteomes" id="UP001580346"/>
    </source>
</evidence>
<keyword evidence="3" id="KW-1185">Reference proteome</keyword>
<evidence type="ECO:0008006" key="4">
    <source>
        <dbReference type="Google" id="ProtNLM"/>
    </source>
</evidence>
<accession>A0ABV5AZ75</accession>
<dbReference type="RefSeq" id="WP_375357791.1">
    <property type="nucleotide sequence ID" value="NZ_JBHHMI010000033.1"/>
</dbReference>
<dbReference type="InterPro" id="IPR011042">
    <property type="entry name" value="6-blade_b-propeller_TolB-like"/>
</dbReference>
<evidence type="ECO:0000313" key="2">
    <source>
        <dbReference type="EMBL" id="MFB5269520.1"/>
    </source>
</evidence>
<dbReference type="SUPFAM" id="SSF82171">
    <property type="entry name" value="DPP6 N-terminal domain-like"/>
    <property type="match status" value="1"/>
</dbReference>
<evidence type="ECO:0000256" key="1">
    <source>
        <dbReference type="SAM" id="SignalP"/>
    </source>
</evidence>
<gene>
    <name evidence="2" type="ORF">ACE41H_22435</name>
</gene>
<feature type="signal peptide" evidence="1">
    <location>
        <begin position="1"/>
        <end position="23"/>
    </location>
</feature>
<reference evidence="2 3" key="1">
    <citation type="submission" date="2024-09" db="EMBL/GenBank/DDBJ databases">
        <title>Paenibacillus zeirhizospherea sp. nov., isolated from surface of the maize (Zea mays) roots in a horticulture field, Hungary.</title>
        <authorList>
            <person name="Marton D."/>
            <person name="Farkas M."/>
            <person name="Bedics A."/>
            <person name="Toth E."/>
            <person name="Tancsics A."/>
            <person name="Boka K."/>
            <person name="Maroti G."/>
            <person name="Kriszt B."/>
            <person name="Cserhati M."/>
        </authorList>
    </citation>
    <scope>NUCLEOTIDE SEQUENCE [LARGE SCALE GENOMIC DNA]</scope>
    <source>
        <strain evidence="2 3">KCTC 33519</strain>
    </source>
</reference>
<comment type="caution">
    <text evidence="2">The sequence shown here is derived from an EMBL/GenBank/DDBJ whole genome shotgun (WGS) entry which is preliminary data.</text>
</comment>
<dbReference type="Gene3D" id="2.120.10.30">
    <property type="entry name" value="TolB, C-terminal domain"/>
    <property type="match status" value="1"/>
</dbReference>
<name>A0ABV5AZ75_9BACL</name>
<organism evidence="2 3">
    <name type="scientific">Paenibacillus enshidis</name>
    <dbReference type="NCBI Taxonomy" id="1458439"/>
    <lineage>
        <taxon>Bacteria</taxon>
        <taxon>Bacillati</taxon>
        <taxon>Bacillota</taxon>
        <taxon>Bacilli</taxon>
        <taxon>Bacillales</taxon>
        <taxon>Paenibacillaceae</taxon>
        <taxon>Paenibacillus</taxon>
    </lineage>
</organism>
<sequence length="262" mass="29583">MKYVAAFLMSVIIVGSNSNLSSAAADNHNAKSVQNSSAMPSYQIITKFEKNVSRHQIIWREKGVTLTANRIKIEDAIPIEANIITSMVVTNGDKKYTISTADFEDKFRDVTSASLSSSNTWLAIQVKRSSGESLVLVNLRTGEFSILNDRLLAEGKKNVETVADYNWSPKADQIAFSFGDPSKNSIAIYDTRKNSILYLPRETNYISTSVILWHKNGQYFDYICESPSDQSILYRYSLEDNKVKPVKKISKNELQRWTKLDK</sequence>
<dbReference type="EMBL" id="JBHHMI010000033">
    <property type="protein sequence ID" value="MFB5269520.1"/>
    <property type="molecule type" value="Genomic_DNA"/>
</dbReference>
<proteinExistence type="predicted"/>
<keyword evidence="1" id="KW-0732">Signal</keyword>